<dbReference type="EMBL" id="JBITMB010000003">
    <property type="protein sequence ID" value="MFI7441064.1"/>
    <property type="molecule type" value="Genomic_DNA"/>
</dbReference>
<evidence type="ECO:0000313" key="2">
    <source>
        <dbReference type="EMBL" id="MFI7441064.1"/>
    </source>
</evidence>
<sequence length="41" mass="4630">MGIWFFVMLAMGVMIVTGMGITLMGAVLRQVREGELRMRAR</sequence>
<keyword evidence="1" id="KW-0812">Transmembrane</keyword>
<evidence type="ECO:0000313" key="3">
    <source>
        <dbReference type="Proteomes" id="UP001612928"/>
    </source>
</evidence>
<keyword evidence="1" id="KW-0472">Membrane</keyword>
<evidence type="ECO:0000256" key="1">
    <source>
        <dbReference type="SAM" id="Phobius"/>
    </source>
</evidence>
<accession>A0ABW8A2P5</accession>
<name>A0ABW8A2P5_9ACTN</name>
<reference evidence="2 3" key="1">
    <citation type="submission" date="2024-10" db="EMBL/GenBank/DDBJ databases">
        <title>The Natural Products Discovery Center: Release of the First 8490 Sequenced Strains for Exploring Actinobacteria Biosynthetic Diversity.</title>
        <authorList>
            <person name="Kalkreuter E."/>
            <person name="Kautsar S.A."/>
            <person name="Yang D."/>
            <person name="Bader C.D."/>
            <person name="Teijaro C.N."/>
            <person name="Fluegel L."/>
            <person name="Davis C.M."/>
            <person name="Simpson J.R."/>
            <person name="Lauterbach L."/>
            <person name="Steele A.D."/>
            <person name="Gui C."/>
            <person name="Meng S."/>
            <person name="Li G."/>
            <person name="Viehrig K."/>
            <person name="Ye F."/>
            <person name="Su P."/>
            <person name="Kiefer A.F."/>
            <person name="Nichols A."/>
            <person name="Cepeda A.J."/>
            <person name="Yan W."/>
            <person name="Fan B."/>
            <person name="Jiang Y."/>
            <person name="Adhikari A."/>
            <person name="Zheng C.-J."/>
            <person name="Schuster L."/>
            <person name="Cowan T.M."/>
            <person name="Smanski M.J."/>
            <person name="Chevrette M.G."/>
            <person name="De Carvalho L.P.S."/>
            <person name="Shen B."/>
        </authorList>
    </citation>
    <scope>NUCLEOTIDE SEQUENCE [LARGE SCALE GENOMIC DNA]</scope>
    <source>
        <strain evidence="2 3">NPDC049503</strain>
    </source>
</reference>
<gene>
    <name evidence="2" type="ORF">ACIBP5_14010</name>
</gene>
<protein>
    <submittedName>
        <fullName evidence="2">Uncharacterized protein</fullName>
    </submittedName>
</protein>
<feature type="transmembrane region" description="Helical" evidence="1">
    <location>
        <begin position="6"/>
        <end position="28"/>
    </location>
</feature>
<comment type="caution">
    <text evidence="2">The sequence shown here is derived from an EMBL/GenBank/DDBJ whole genome shotgun (WGS) entry which is preliminary data.</text>
</comment>
<proteinExistence type="predicted"/>
<keyword evidence="1" id="KW-1133">Transmembrane helix</keyword>
<organism evidence="2 3">
    <name type="scientific">Nonomuraea indica</name>
    <dbReference type="NCBI Taxonomy" id="1581193"/>
    <lineage>
        <taxon>Bacteria</taxon>
        <taxon>Bacillati</taxon>
        <taxon>Actinomycetota</taxon>
        <taxon>Actinomycetes</taxon>
        <taxon>Streptosporangiales</taxon>
        <taxon>Streptosporangiaceae</taxon>
        <taxon>Nonomuraea</taxon>
    </lineage>
</organism>
<dbReference type="RefSeq" id="WP_397020856.1">
    <property type="nucleotide sequence ID" value="NZ_JBITMB010000003.1"/>
</dbReference>
<keyword evidence="3" id="KW-1185">Reference proteome</keyword>
<dbReference type="Proteomes" id="UP001612928">
    <property type="component" value="Unassembled WGS sequence"/>
</dbReference>